<feature type="chain" id="PRO_5001784652" evidence="8">
    <location>
        <begin position="18"/>
        <end position="494"/>
    </location>
</feature>
<evidence type="ECO:0000256" key="3">
    <source>
        <dbReference type="ARBA" id="ARBA00022801"/>
    </source>
</evidence>
<evidence type="ECO:0000313" key="10">
    <source>
        <dbReference type="EMBL" id="KFB46510.1"/>
    </source>
</evidence>
<gene>
    <name evidence="10" type="ORF">ZHAS_00014501</name>
</gene>
<organism evidence="10">
    <name type="scientific">Anopheles sinensis</name>
    <name type="common">Mosquito</name>
    <dbReference type="NCBI Taxonomy" id="74873"/>
    <lineage>
        <taxon>Eukaryota</taxon>
        <taxon>Metazoa</taxon>
        <taxon>Ecdysozoa</taxon>
        <taxon>Arthropoda</taxon>
        <taxon>Hexapoda</taxon>
        <taxon>Insecta</taxon>
        <taxon>Pterygota</taxon>
        <taxon>Neoptera</taxon>
        <taxon>Endopterygota</taxon>
        <taxon>Diptera</taxon>
        <taxon>Nematocera</taxon>
        <taxon>Culicoidea</taxon>
        <taxon>Culicidae</taxon>
        <taxon>Anophelinae</taxon>
        <taxon>Anopheles</taxon>
    </lineage>
</organism>
<dbReference type="SUPFAM" id="SSF50494">
    <property type="entry name" value="Trypsin-like serine proteases"/>
    <property type="match status" value="2"/>
</dbReference>
<dbReference type="InterPro" id="IPR009003">
    <property type="entry name" value="Peptidase_S1_PA"/>
</dbReference>
<evidence type="ECO:0000313" key="12">
    <source>
        <dbReference type="Proteomes" id="UP000030765"/>
    </source>
</evidence>
<dbReference type="VEuPathDB" id="VectorBase:ASIC014501"/>
<dbReference type="PANTHER" id="PTHR24276">
    <property type="entry name" value="POLYSERASE-RELATED"/>
    <property type="match status" value="1"/>
</dbReference>
<feature type="domain" description="Peptidase S1" evidence="9">
    <location>
        <begin position="265"/>
        <end position="493"/>
    </location>
</feature>
<dbReference type="GO" id="GO:0004252">
    <property type="term" value="F:serine-type endopeptidase activity"/>
    <property type="evidence" value="ECO:0007669"/>
    <property type="project" value="InterPro"/>
</dbReference>
<evidence type="ECO:0000256" key="5">
    <source>
        <dbReference type="ARBA" id="ARBA00023157"/>
    </source>
</evidence>
<protein>
    <submittedName>
        <fullName evidence="10">AGAP001247-PA-like protein</fullName>
    </submittedName>
</protein>
<dbReference type="GO" id="GO:0007586">
    <property type="term" value="P:digestion"/>
    <property type="evidence" value="ECO:0007669"/>
    <property type="project" value="UniProtKB-KW"/>
</dbReference>
<dbReference type="InterPro" id="IPR001254">
    <property type="entry name" value="Trypsin_dom"/>
</dbReference>
<keyword evidence="1 7" id="KW-0645">Protease</keyword>
<keyword evidence="12" id="KW-1185">Reference proteome</keyword>
<dbReference type="InterPro" id="IPR043504">
    <property type="entry name" value="Peptidase_S1_PA_chymotrypsin"/>
</dbReference>
<dbReference type="SMART" id="SM00020">
    <property type="entry name" value="Tryp_SPc"/>
    <property type="match status" value="2"/>
</dbReference>
<evidence type="ECO:0000256" key="1">
    <source>
        <dbReference type="ARBA" id="ARBA00022670"/>
    </source>
</evidence>
<dbReference type="STRING" id="74873.A0A084W8G6"/>
<dbReference type="InterPro" id="IPR050430">
    <property type="entry name" value="Peptidase_S1"/>
</dbReference>
<dbReference type="Pfam" id="PF00089">
    <property type="entry name" value="Trypsin"/>
    <property type="match status" value="2"/>
</dbReference>
<dbReference type="InterPro" id="IPR033116">
    <property type="entry name" value="TRYPSIN_SER"/>
</dbReference>
<evidence type="ECO:0000256" key="8">
    <source>
        <dbReference type="SAM" id="SignalP"/>
    </source>
</evidence>
<accession>A0A084W8G6</accession>
<evidence type="ECO:0000259" key="9">
    <source>
        <dbReference type="PROSITE" id="PS50240"/>
    </source>
</evidence>
<evidence type="ECO:0000256" key="4">
    <source>
        <dbReference type="ARBA" id="ARBA00022825"/>
    </source>
</evidence>
<dbReference type="OrthoDB" id="7727603at2759"/>
<evidence type="ECO:0000256" key="2">
    <source>
        <dbReference type="ARBA" id="ARBA00022757"/>
    </source>
</evidence>
<comment type="similarity">
    <text evidence="6">Belongs to the peptidase S1 family. CLIP subfamily.</text>
</comment>
<dbReference type="GO" id="GO:0006508">
    <property type="term" value="P:proteolysis"/>
    <property type="evidence" value="ECO:0007669"/>
    <property type="project" value="UniProtKB-KW"/>
</dbReference>
<reference evidence="10 12" key="1">
    <citation type="journal article" date="2014" name="BMC Genomics">
        <title>Genome sequence of Anopheles sinensis provides insight into genetics basis of mosquito competence for malaria parasites.</title>
        <authorList>
            <person name="Zhou D."/>
            <person name="Zhang D."/>
            <person name="Ding G."/>
            <person name="Shi L."/>
            <person name="Hou Q."/>
            <person name="Ye Y."/>
            <person name="Xu Y."/>
            <person name="Zhou H."/>
            <person name="Xiong C."/>
            <person name="Li S."/>
            <person name="Yu J."/>
            <person name="Hong S."/>
            <person name="Yu X."/>
            <person name="Zou P."/>
            <person name="Chen C."/>
            <person name="Chang X."/>
            <person name="Wang W."/>
            <person name="Lv Y."/>
            <person name="Sun Y."/>
            <person name="Ma L."/>
            <person name="Shen B."/>
            <person name="Zhu C."/>
        </authorList>
    </citation>
    <scope>NUCLEOTIDE SEQUENCE [LARGE SCALE GENOMIC DNA]</scope>
</reference>
<dbReference type="EnsemblMetazoa" id="ASIC014501-RA">
    <property type="protein sequence ID" value="ASIC014501-PA"/>
    <property type="gene ID" value="ASIC014501"/>
</dbReference>
<name>A0A084W8G6_ANOSI</name>
<reference evidence="11" key="2">
    <citation type="submission" date="2020-05" db="UniProtKB">
        <authorList>
            <consortium name="EnsemblMetazoa"/>
        </authorList>
    </citation>
    <scope>IDENTIFICATION</scope>
</reference>
<evidence type="ECO:0000256" key="7">
    <source>
        <dbReference type="RuleBase" id="RU363034"/>
    </source>
</evidence>
<dbReference type="AlphaFoldDB" id="A0A084W8G6"/>
<evidence type="ECO:0000313" key="11">
    <source>
        <dbReference type="EnsemblMetazoa" id="ASIC014501-PA"/>
    </source>
</evidence>
<evidence type="ECO:0000256" key="6">
    <source>
        <dbReference type="ARBA" id="ARBA00024195"/>
    </source>
</evidence>
<dbReference type="InterPro" id="IPR018114">
    <property type="entry name" value="TRYPSIN_HIS"/>
</dbReference>
<dbReference type="EMBL" id="KE525318">
    <property type="protein sequence ID" value="KFB46510.1"/>
    <property type="molecule type" value="Genomic_DNA"/>
</dbReference>
<dbReference type="PROSITE" id="PS00135">
    <property type="entry name" value="TRYPSIN_SER"/>
    <property type="match status" value="1"/>
</dbReference>
<dbReference type="VEuPathDB" id="VectorBase:ASIS013320"/>
<dbReference type="PANTHER" id="PTHR24276:SF96">
    <property type="entry name" value="PEPTIDASE S1 DOMAIN-CONTAINING PROTEIN"/>
    <property type="match status" value="1"/>
</dbReference>
<proteinExistence type="inferred from homology"/>
<dbReference type="FunFam" id="2.40.10.10:FF:000034">
    <property type="entry name" value="Eupolytin"/>
    <property type="match status" value="2"/>
</dbReference>
<dbReference type="VEuPathDB" id="VectorBase:ASIS001057"/>
<dbReference type="Gene3D" id="2.40.10.10">
    <property type="entry name" value="Trypsin-like serine proteases"/>
    <property type="match status" value="2"/>
</dbReference>
<keyword evidence="2" id="KW-0222">Digestion</keyword>
<dbReference type="PROSITE" id="PS00134">
    <property type="entry name" value="TRYPSIN_HIS"/>
    <property type="match status" value="1"/>
</dbReference>
<keyword evidence="8" id="KW-0732">Signal</keyword>
<feature type="domain" description="Peptidase S1" evidence="9">
    <location>
        <begin position="31"/>
        <end position="259"/>
    </location>
</feature>
<dbReference type="Proteomes" id="UP000030765">
    <property type="component" value="Unassembled WGS sequence"/>
</dbReference>
<sequence length="494" mass="53103">MKQVIALVFLAVLCAQALKSGPERKVPSGRIVNGTTVAIENYPFIVRVYVYNFFICAGSIITSKHAVSAAQCFAFKPNPVTVSLVGGSTRQNDGGVDFRIRSYVLHPKYDPSVMDYDVAVVTIETTFDGHDNIGSIKLQTMELTYSPARPTWCYVAGWGSKNGQTKISSENLQLVWMQVVSQYSCAIAWAPFEITSRMVCTQLPNADACYGDSGGPLVCNDQLTGVVIGGDVNCAGQYPVIFTKIASNNVRSFINETRAVPGMRIVGGQDADIRDHKHMLLLKIDGIPICGAIVISNSSALTAAHCVYPQVDLQTVTLHGGSSTQNGMNVTFYAASIKIHPNYDEASTHNDVAIIDIQGTFGNHPNISAIALQNTDPIISAGKPIMCYATGWGLTNRKNRTIPQKLQIGYLQLIPQKTCRAQWFSSTITTSMICAKGDATDTCAGDSGGPLVCEGRLYGIVSWGTGNCNGSKPAVFAKIPASIIRSFIFSNTGI</sequence>
<dbReference type="OMA" id="PSCVITA"/>
<dbReference type="PRINTS" id="PR00722">
    <property type="entry name" value="CHYMOTRYPSIN"/>
</dbReference>
<keyword evidence="3 7" id="KW-0378">Hydrolase</keyword>
<feature type="signal peptide" evidence="8">
    <location>
        <begin position="1"/>
        <end position="17"/>
    </location>
</feature>
<dbReference type="PROSITE" id="PS50240">
    <property type="entry name" value="TRYPSIN_DOM"/>
    <property type="match status" value="2"/>
</dbReference>
<keyword evidence="5" id="KW-1015">Disulfide bond</keyword>
<keyword evidence="4 7" id="KW-0720">Serine protease</keyword>
<dbReference type="InterPro" id="IPR001314">
    <property type="entry name" value="Peptidase_S1A"/>
</dbReference>
<dbReference type="EMBL" id="ATLV01021428">
    <property type="status" value="NOT_ANNOTATED_CDS"/>
    <property type="molecule type" value="Genomic_DNA"/>
</dbReference>
<dbReference type="CDD" id="cd00190">
    <property type="entry name" value="Tryp_SPc"/>
    <property type="match status" value="2"/>
</dbReference>